<organism evidence="2 3">
    <name type="scientific">Chitinophaga silvisoli</name>
    <dbReference type="NCBI Taxonomy" id="2291814"/>
    <lineage>
        <taxon>Bacteria</taxon>
        <taxon>Pseudomonadati</taxon>
        <taxon>Bacteroidota</taxon>
        <taxon>Chitinophagia</taxon>
        <taxon>Chitinophagales</taxon>
        <taxon>Chitinophagaceae</taxon>
        <taxon>Chitinophaga</taxon>
    </lineage>
</organism>
<dbReference type="AlphaFoldDB" id="A0A3E1NV26"/>
<dbReference type="InterPro" id="IPR051604">
    <property type="entry name" value="Ergot_Alk_Oxidoreductase"/>
</dbReference>
<sequence length="285" mass="30679">MKIIVTGSLGNISKPLTVSLVAKGHDVTVISSDAAKATAITDLGARPAIGSLEDAAFLVQTFAGADAVYCMIPFSMTEPDQFGYFARTAGNYVQAITSNHIKRVINLSGWAAEVIKDQNTESFFNQLSGVAVTHLRPGTFYTNFYNFIGMIKSHGMIMSNYGGDDLVAFVAPEDIADVVVEELETPATAGIKIRYVASEELTCNEAAHIIGTAIGKPDLQWPALPPEQVQEGMERMGMPKELAAILVAMLAAVHAGEVQKKYFENRPVLGKRKLKDFAAIFAAAY</sequence>
<name>A0A3E1NV26_9BACT</name>
<evidence type="ECO:0000313" key="2">
    <source>
        <dbReference type="EMBL" id="RFM31812.1"/>
    </source>
</evidence>
<dbReference type="InterPro" id="IPR008030">
    <property type="entry name" value="NmrA-like"/>
</dbReference>
<feature type="domain" description="NmrA-like" evidence="1">
    <location>
        <begin position="2"/>
        <end position="250"/>
    </location>
</feature>
<dbReference type="RefSeq" id="WP_116856520.1">
    <property type="nucleotide sequence ID" value="NZ_QTJV01000012.1"/>
</dbReference>
<comment type="caution">
    <text evidence="2">The sequence shown here is derived from an EMBL/GenBank/DDBJ whole genome shotgun (WGS) entry which is preliminary data.</text>
</comment>
<accession>A0A3E1NV26</accession>
<dbReference type="EMBL" id="QTJV01000012">
    <property type="protein sequence ID" value="RFM31812.1"/>
    <property type="molecule type" value="Genomic_DNA"/>
</dbReference>
<dbReference type="SUPFAM" id="SSF51735">
    <property type="entry name" value="NAD(P)-binding Rossmann-fold domains"/>
    <property type="match status" value="1"/>
</dbReference>
<gene>
    <name evidence="2" type="ORF">DXN04_27005</name>
</gene>
<dbReference type="Proteomes" id="UP000261174">
    <property type="component" value="Unassembled WGS sequence"/>
</dbReference>
<dbReference type="PANTHER" id="PTHR43162:SF1">
    <property type="entry name" value="PRESTALK A DIFFERENTIATION PROTEIN A"/>
    <property type="match status" value="1"/>
</dbReference>
<reference evidence="2 3" key="1">
    <citation type="submission" date="2018-08" db="EMBL/GenBank/DDBJ databases">
        <title>Chitinophaga sp. K20C18050901, a novel bacterium isolated from forest soil.</title>
        <authorList>
            <person name="Wang C."/>
        </authorList>
    </citation>
    <scope>NUCLEOTIDE SEQUENCE [LARGE SCALE GENOMIC DNA]</scope>
    <source>
        <strain evidence="2 3">K20C18050901</strain>
    </source>
</reference>
<dbReference type="PANTHER" id="PTHR43162">
    <property type="match status" value="1"/>
</dbReference>
<protein>
    <submittedName>
        <fullName evidence="2">NAD-dependent dehydratase</fullName>
    </submittedName>
</protein>
<dbReference type="Gene3D" id="3.40.50.720">
    <property type="entry name" value="NAD(P)-binding Rossmann-like Domain"/>
    <property type="match status" value="1"/>
</dbReference>
<proteinExistence type="predicted"/>
<dbReference type="Pfam" id="PF05368">
    <property type="entry name" value="NmrA"/>
    <property type="match status" value="1"/>
</dbReference>
<keyword evidence="3" id="KW-1185">Reference proteome</keyword>
<evidence type="ECO:0000313" key="3">
    <source>
        <dbReference type="Proteomes" id="UP000261174"/>
    </source>
</evidence>
<evidence type="ECO:0000259" key="1">
    <source>
        <dbReference type="Pfam" id="PF05368"/>
    </source>
</evidence>
<dbReference type="Gene3D" id="3.90.25.10">
    <property type="entry name" value="UDP-galactose 4-epimerase, domain 1"/>
    <property type="match status" value="1"/>
</dbReference>
<dbReference type="InterPro" id="IPR036291">
    <property type="entry name" value="NAD(P)-bd_dom_sf"/>
</dbReference>
<dbReference type="OrthoDB" id="2149806at2"/>